<dbReference type="InterPro" id="IPR029058">
    <property type="entry name" value="AB_hydrolase_fold"/>
</dbReference>
<dbReference type="Proteomes" id="UP001196565">
    <property type="component" value="Unassembled WGS sequence"/>
</dbReference>
<dbReference type="GO" id="GO:0016787">
    <property type="term" value="F:hydrolase activity"/>
    <property type="evidence" value="ECO:0007669"/>
    <property type="project" value="UniProtKB-KW"/>
</dbReference>
<dbReference type="EMBL" id="JAHYBZ010000005">
    <property type="protein sequence ID" value="MBW6399214.1"/>
    <property type="molecule type" value="Genomic_DNA"/>
</dbReference>
<dbReference type="SUPFAM" id="SSF53474">
    <property type="entry name" value="alpha/beta-Hydrolases"/>
    <property type="match status" value="1"/>
</dbReference>
<accession>A0ABS7ADG8</accession>
<evidence type="ECO:0000313" key="3">
    <source>
        <dbReference type="Proteomes" id="UP001196565"/>
    </source>
</evidence>
<keyword evidence="1" id="KW-0732">Signal</keyword>
<name>A0ABS7ADG8_9PROT</name>
<protein>
    <submittedName>
        <fullName evidence="2">Alpha/beta hydrolase</fullName>
    </submittedName>
</protein>
<keyword evidence="3" id="KW-1185">Reference proteome</keyword>
<evidence type="ECO:0000256" key="1">
    <source>
        <dbReference type="SAM" id="SignalP"/>
    </source>
</evidence>
<dbReference type="RefSeq" id="WP_219763830.1">
    <property type="nucleotide sequence ID" value="NZ_JAHYBZ010000005.1"/>
</dbReference>
<keyword evidence="2" id="KW-0378">Hydrolase</keyword>
<proteinExistence type="predicted"/>
<reference evidence="2 3" key="1">
    <citation type="submission" date="2021-07" db="EMBL/GenBank/DDBJ databases">
        <authorList>
            <person name="So Y."/>
        </authorList>
    </citation>
    <scope>NUCLEOTIDE SEQUENCE [LARGE SCALE GENOMIC DNA]</scope>
    <source>
        <strain evidence="2 3">HJA6</strain>
    </source>
</reference>
<feature type="chain" id="PRO_5047016528" evidence="1">
    <location>
        <begin position="26"/>
        <end position="373"/>
    </location>
</feature>
<organism evidence="2 3">
    <name type="scientific">Roseomonas alba</name>
    <dbReference type="NCBI Taxonomy" id="2846776"/>
    <lineage>
        <taxon>Bacteria</taxon>
        <taxon>Pseudomonadati</taxon>
        <taxon>Pseudomonadota</taxon>
        <taxon>Alphaproteobacteria</taxon>
        <taxon>Acetobacterales</taxon>
        <taxon>Roseomonadaceae</taxon>
        <taxon>Roseomonas</taxon>
    </lineage>
</organism>
<gene>
    <name evidence="2" type="ORF">KPL78_15230</name>
</gene>
<dbReference type="Gene3D" id="3.40.50.1820">
    <property type="entry name" value="alpha/beta hydrolase"/>
    <property type="match status" value="1"/>
</dbReference>
<feature type="signal peptide" evidence="1">
    <location>
        <begin position="1"/>
        <end position="25"/>
    </location>
</feature>
<evidence type="ECO:0000313" key="2">
    <source>
        <dbReference type="EMBL" id="MBW6399214.1"/>
    </source>
</evidence>
<comment type="caution">
    <text evidence="2">The sequence shown here is derived from an EMBL/GenBank/DDBJ whole genome shotgun (WGS) entry which is preliminary data.</text>
</comment>
<sequence>MHKRWRAGFLGLALTAWPWAAPARAQDPNTDFAAYRALFSVATLGPARGTSTVTGFTLHYRGAMPHAAFALATTPDGRSTWRFVGGGQSEQATRDALQTACDRDAASALGPGNSCHVLAIDGTVPARPGAPFQPAERHIGPFRTAPLMFRHGPQAAEGVVIWSHGYGGPTVDQRRRSAPGVLAQLNDAGWDVMRFDRDPADDLLPTATATLRRGLPLLREAGYRRIVLAGQSRGAWQSILIAAERPELIHAVLAFAPAAHGEASRPNILSEGLGDFRRLLAGLPADGPRLAATVFAEDPFDPDPAARAAMLAELARTRTAPTLALFPEPPIRGHNGVSDWRFTRGQGPCLVTLVQAPAAAAPRGLRRNPCGGG</sequence>